<gene>
    <name evidence="1" type="ORF">COLO4_34130</name>
</gene>
<accession>A0A1R3GNI9</accession>
<name>A0A1R3GNI9_9ROSI</name>
<dbReference type="EMBL" id="AWUE01022088">
    <property type="protein sequence ID" value="OMO59631.1"/>
    <property type="molecule type" value="Genomic_DNA"/>
</dbReference>
<organism evidence="1 2">
    <name type="scientific">Corchorus olitorius</name>
    <dbReference type="NCBI Taxonomy" id="93759"/>
    <lineage>
        <taxon>Eukaryota</taxon>
        <taxon>Viridiplantae</taxon>
        <taxon>Streptophyta</taxon>
        <taxon>Embryophyta</taxon>
        <taxon>Tracheophyta</taxon>
        <taxon>Spermatophyta</taxon>
        <taxon>Magnoliopsida</taxon>
        <taxon>eudicotyledons</taxon>
        <taxon>Gunneridae</taxon>
        <taxon>Pentapetalae</taxon>
        <taxon>rosids</taxon>
        <taxon>malvids</taxon>
        <taxon>Malvales</taxon>
        <taxon>Malvaceae</taxon>
        <taxon>Grewioideae</taxon>
        <taxon>Apeibeae</taxon>
        <taxon>Corchorus</taxon>
    </lineage>
</organism>
<dbReference type="OrthoDB" id="10572598at2759"/>
<protein>
    <submittedName>
        <fullName evidence="1">Uncharacterized protein</fullName>
    </submittedName>
</protein>
<comment type="caution">
    <text evidence="1">The sequence shown here is derived from an EMBL/GenBank/DDBJ whole genome shotgun (WGS) entry which is preliminary data.</text>
</comment>
<proteinExistence type="predicted"/>
<dbReference type="Proteomes" id="UP000187203">
    <property type="component" value="Unassembled WGS sequence"/>
</dbReference>
<evidence type="ECO:0000313" key="1">
    <source>
        <dbReference type="EMBL" id="OMO59631.1"/>
    </source>
</evidence>
<keyword evidence="2" id="KW-1185">Reference proteome</keyword>
<sequence length="181" mass="20706">MTDHNIQKSLIIQYRDEAQALAEYKRMKEIEKRCGGEGSWILKVQQPDIHREEINGIEMFHVVVEDCIPMDEWLKQKLTKFSQRQDGCCRSDCGIIKDLWLLSSLEEGKLKPFDSGGFSKPMGKQETLQGNLENFKGLIDNICSIIGSPFDDSIDANTLTHYSVDIKMHRFLMGFSLSDLS</sequence>
<evidence type="ECO:0000313" key="2">
    <source>
        <dbReference type="Proteomes" id="UP000187203"/>
    </source>
</evidence>
<dbReference type="AlphaFoldDB" id="A0A1R3GNI9"/>
<reference evidence="2" key="1">
    <citation type="submission" date="2013-09" db="EMBL/GenBank/DDBJ databases">
        <title>Corchorus olitorius genome sequencing.</title>
        <authorList>
            <person name="Alam M."/>
            <person name="Haque M.S."/>
            <person name="Islam M.S."/>
            <person name="Emdad E.M."/>
            <person name="Islam M.M."/>
            <person name="Ahmed B."/>
            <person name="Halim A."/>
            <person name="Hossen Q.M.M."/>
            <person name="Hossain M.Z."/>
            <person name="Ahmed R."/>
            <person name="Khan M.M."/>
            <person name="Islam R."/>
            <person name="Rashid M.M."/>
            <person name="Khan S.A."/>
            <person name="Rahman M.S."/>
            <person name="Alam M."/>
            <person name="Yahiya A.S."/>
            <person name="Khan M.S."/>
            <person name="Azam M.S."/>
            <person name="Haque T."/>
            <person name="Lashkar M.Z.H."/>
            <person name="Akhand A.I."/>
            <person name="Morshed G."/>
            <person name="Roy S."/>
            <person name="Uddin K.S."/>
            <person name="Rabeya T."/>
            <person name="Hossain A.S."/>
            <person name="Chowdhury A."/>
            <person name="Snigdha A.R."/>
            <person name="Mortoza M.S."/>
            <person name="Matin S.A."/>
            <person name="Hoque S.M.E."/>
            <person name="Islam M.K."/>
            <person name="Roy D.K."/>
            <person name="Haider R."/>
            <person name="Moosa M.M."/>
            <person name="Elias S.M."/>
            <person name="Hasan A.M."/>
            <person name="Jahan S."/>
            <person name="Shafiuddin M."/>
            <person name="Mahmood N."/>
            <person name="Shommy N.S."/>
        </authorList>
    </citation>
    <scope>NUCLEOTIDE SEQUENCE [LARGE SCALE GENOMIC DNA]</scope>
    <source>
        <strain evidence="2">cv. O-4</strain>
    </source>
</reference>